<evidence type="ECO:0000256" key="4">
    <source>
        <dbReference type="ARBA" id="ARBA00022692"/>
    </source>
</evidence>
<sequence length="217" mass="24969">MPFFHQIKQFGIKILKVIVILHLIGIATLLIVDSITSYAVRDKVYSEINDLPHRDYAVVLGTAKFYSKNVINEYYKYRLEAAKQLVKSEKVNKLLVSGDNKTPYYNEPKTMTNDLLKMGIPQLQIKQDYAGYTTFDSIIRATEVYKLPPFTIVSQKFHCERALFIAKFKNIDAICYAAKYPEGAYQVRLREILARTAMLFNLLIGKMPETLEDIPSK</sequence>
<keyword evidence="5 8" id="KW-1133">Transmembrane helix</keyword>
<dbReference type="Proteomes" id="UP001432017">
    <property type="component" value="Unassembled WGS sequence"/>
</dbReference>
<keyword evidence="2" id="KW-1003">Cell membrane</keyword>
<accession>A0ABU7ZD40</accession>
<comment type="function">
    <text evidence="7">Participates in the barrier function of the cell envelope.</text>
</comment>
<evidence type="ECO:0000256" key="7">
    <source>
        <dbReference type="ARBA" id="ARBA00037355"/>
    </source>
</evidence>
<protein>
    <submittedName>
        <fullName evidence="10">ElyC/SanA/YdcF family protein</fullName>
    </submittedName>
</protein>
<name>A0ABU7ZD40_9PAST</name>
<keyword evidence="3" id="KW-0997">Cell inner membrane</keyword>
<feature type="domain" description="DUF218" evidence="9">
    <location>
        <begin position="55"/>
        <end position="178"/>
    </location>
</feature>
<evidence type="ECO:0000256" key="1">
    <source>
        <dbReference type="ARBA" id="ARBA00004377"/>
    </source>
</evidence>
<reference evidence="10" key="1">
    <citation type="submission" date="2023-12" db="EMBL/GenBank/DDBJ databases">
        <title>Mannheima indologenes sp. nov. proposed for Clade V organisms of Mannheimia.</title>
        <authorList>
            <person name="Christensen H."/>
        </authorList>
    </citation>
    <scope>NUCLEOTIDE SEQUENCE</scope>
    <source>
        <strain evidence="10">M14.4</strain>
    </source>
</reference>
<evidence type="ECO:0000259" key="9">
    <source>
        <dbReference type="Pfam" id="PF02698"/>
    </source>
</evidence>
<keyword evidence="11" id="KW-1185">Reference proteome</keyword>
<dbReference type="EMBL" id="JBAJJM010000005">
    <property type="protein sequence ID" value="MEG9475307.1"/>
    <property type="molecule type" value="Genomic_DNA"/>
</dbReference>
<feature type="transmembrane region" description="Helical" evidence="8">
    <location>
        <begin position="12"/>
        <end position="32"/>
    </location>
</feature>
<evidence type="ECO:0000256" key="3">
    <source>
        <dbReference type="ARBA" id="ARBA00022519"/>
    </source>
</evidence>
<dbReference type="InterPro" id="IPR051599">
    <property type="entry name" value="Cell_Envelope_Assoc"/>
</dbReference>
<comment type="caution">
    <text evidence="10">The sequence shown here is derived from an EMBL/GenBank/DDBJ whole genome shotgun (WGS) entry which is preliminary data.</text>
</comment>
<keyword evidence="4 8" id="KW-0812">Transmembrane</keyword>
<dbReference type="InterPro" id="IPR003848">
    <property type="entry name" value="DUF218"/>
</dbReference>
<organism evidence="10 11">
    <name type="scientific">Mannheimia indoligenes</name>
    <dbReference type="NCBI Taxonomy" id="3103145"/>
    <lineage>
        <taxon>Bacteria</taxon>
        <taxon>Pseudomonadati</taxon>
        <taxon>Pseudomonadota</taxon>
        <taxon>Gammaproteobacteria</taxon>
        <taxon>Pasteurellales</taxon>
        <taxon>Pasteurellaceae</taxon>
        <taxon>Mannheimia</taxon>
    </lineage>
</organism>
<dbReference type="PANTHER" id="PTHR30336:SF0">
    <property type="entry name" value="PROTEIN SANA"/>
    <property type="match status" value="1"/>
</dbReference>
<evidence type="ECO:0000313" key="11">
    <source>
        <dbReference type="Proteomes" id="UP001432017"/>
    </source>
</evidence>
<evidence type="ECO:0000256" key="6">
    <source>
        <dbReference type="ARBA" id="ARBA00023136"/>
    </source>
</evidence>
<gene>
    <name evidence="10" type="ORF">V6W77_03335</name>
</gene>
<dbReference type="CDD" id="cd06259">
    <property type="entry name" value="YdcF-like"/>
    <property type="match status" value="1"/>
</dbReference>
<evidence type="ECO:0000256" key="2">
    <source>
        <dbReference type="ARBA" id="ARBA00022475"/>
    </source>
</evidence>
<proteinExistence type="predicted"/>
<evidence type="ECO:0000313" key="10">
    <source>
        <dbReference type="EMBL" id="MEG9475307.1"/>
    </source>
</evidence>
<evidence type="ECO:0000256" key="8">
    <source>
        <dbReference type="SAM" id="Phobius"/>
    </source>
</evidence>
<evidence type="ECO:0000256" key="5">
    <source>
        <dbReference type="ARBA" id="ARBA00022989"/>
    </source>
</evidence>
<dbReference type="Pfam" id="PF02698">
    <property type="entry name" value="DUF218"/>
    <property type="match status" value="1"/>
</dbReference>
<keyword evidence="6 8" id="KW-0472">Membrane</keyword>
<comment type="subcellular location">
    <subcellularLocation>
        <location evidence="1">Cell inner membrane</location>
        <topology evidence="1">Single-pass membrane protein</topology>
    </subcellularLocation>
</comment>
<dbReference type="PANTHER" id="PTHR30336">
    <property type="entry name" value="INNER MEMBRANE PROTEIN, PROBABLE PERMEASE"/>
    <property type="match status" value="1"/>
</dbReference>